<dbReference type="AlphaFoldDB" id="A0A1F5S260"/>
<name>A0A1F5S260_9BACT</name>
<dbReference type="PANTHER" id="PTHR43861:SF6">
    <property type="entry name" value="METHYLTRANSFERASE TYPE 11"/>
    <property type="match status" value="1"/>
</dbReference>
<dbReference type="EMBL" id="MFGA01000020">
    <property type="protein sequence ID" value="OGF20765.1"/>
    <property type="molecule type" value="Genomic_DNA"/>
</dbReference>
<comment type="caution">
    <text evidence="1">The sequence shown here is derived from an EMBL/GenBank/DDBJ whole genome shotgun (WGS) entry which is preliminary data.</text>
</comment>
<dbReference type="Gene3D" id="3.40.50.150">
    <property type="entry name" value="Vaccinia Virus protein VP39"/>
    <property type="match status" value="1"/>
</dbReference>
<evidence type="ECO:0000313" key="1">
    <source>
        <dbReference type="EMBL" id="OGF20765.1"/>
    </source>
</evidence>
<evidence type="ECO:0000313" key="2">
    <source>
        <dbReference type="Proteomes" id="UP000177407"/>
    </source>
</evidence>
<sequence length="209" mass="23949">MTIWDDIYKNYQKGGEAWATLSEEIHPLFKEFLNESNFKIKYVLDIGCGTGKYLKFLQDGGFKTDGIDSSETSVEMTKGTLEDDSLIVCANMFEFQIPKEKYDLIISVSTIHHGTKEQIQNLINRIYDTIVKNGKIFITVPDMESSKKWNTFKNHEKITEGTFTPLAGPEKGLPHSFYTKEEVEKLFSRFRNAKVKLDDLGRWVIGASK</sequence>
<dbReference type="GO" id="GO:0016740">
    <property type="term" value="F:transferase activity"/>
    <property type="evidence" value="ECO:0007669"/>
    <property type="project" value="UniProtKB-KW"/>
</dbReference>
<dbReference type="CDD" id="cd02440">
    <property type="entry name" value="AdoMet_MTases"/>
    <property type="match status" value="1"/>
</dbReference>
<dbReference type="Pfam" id="PF13489">
    <property type="entry name" value="Methyltransf_23"/>
    <property type="match status" value="1"/>
</dbReference>
<protein>
    <recommendedName>
        <fullName evidence="3">Methyltransferase domain-containing protein</fullName>
    </recommendedName>
</protein>
<accession>A0A1F5S260</accession>
<dbReference type="Proteomes" id="UP000177407">
    <property type="component" value="Unassembled WGS sequence"/>
</dbReference>
<gene>
    <name evidence="1" type="ORF">A2257_03260</name>
</gene>
<dbReference type="PANTHER" id="PTHR43861">
    <property type="entry name" value="TRANS-ACONITATE 2-METHYLTRANSFERASE-RELATED"/>
    <property type="match status" value="1"/>
</dbReference>
<reference evidence="1 2" key="1">
    <citation type="journal article" date="2016" name="Nat. Commun.">
        <title>Thousands of microbial genomes shed light on interconnected biogeochemical processes in an aquifer system.</title>
        <authorList>
            <person name="Anantharaman K."/>
            <person name="Brown C.T."/>
            <person name="Hug L.A."/>
            <person name="Sharon I."/>
            <person name="Castelle C.J."/>
            <person name="Probst A.J."/>
            <person name="Thomas B.C."/>
            <person name="Singh A."/>
            <person name="Wilkins M.J."/>
            <person name="Karaoz U."/>
            <person name="Brodie E.L."/>
            <person name="Williams K.H."/>
            <person name="Hubbard S.S."/>
            <person name="Banfield J.F."/>
        </authorList>
    </citation>
    <scope>NUCLEOTIDE SEQUENCE [LARGE SCALE GENOMIC DNA]</scope>
</reference>
<dbReference type="InterPro" id="IPR029063">
    <property type="entry name" value="SAM-dependent_MTases_sf"/>
</dbReference>
<organism evidence="1 2">
    <name type="scientific">Candidatus Falkowbacteria bacterium RIFOXYA2_FULL_38_12</name>
    <dbReference type="NCBI Taxonomy" id="1797993"/>
    <lineage>
        <taxon>Bacteria</taxon>
        <taxon>Candidatus Falkowiibacteriota</taxon>
    </lineage>
</organism>
<proteinExistence type="predicted"/>
<evidence type="ECO:0008006" key="3">
    <source>
        <dbReference type="Google" id="ProtNLM"/>
    </source>
</evidence>
<dbReference type="SUPFAM" id="SSF53335">
    <property type="entry name" value="S-adenosyl-L-methionine-dependent methyltransferases"/>
    <property type="match status" value="1"/>
</dbReference>